<keyword evidence="2" id="KW-1185">Reference proteome</keyword>
<dbReference type="Proteomes" id="UP001281761">
    <property type="component" value="Unassembled WGS sequence"/>
</dbReference>
<evidence type="ECO:0008006" key="3">
    <source>
        <dbReference type="Google" id="ProtNLM"/>
    </source>
</evidence>
<evidence type="ECO:0000313" key="2">
    <source>
        <dbReference type="Proteomes" id="UP001281761"/>
    </source>
</evidence>
<reference evidence="1 2" key="1">
    <citation type="journal article" date="2022" name="bioRxiv">
        <title>Genomics of Preaxostyla Flagellates Illuminates Evolutionary Transitions and the Path Towards Mitochondrial Loss.</title>
        <authorList>
            <person name="Novak L.V.F."/>
            <person name="Treitli S.C."/>
            <person name="Pyrih J."/>
            <person name="Halakuc P."/>
            <person name="Pipaliya S.V."/>
            <person name="Vacek V."/>
            <person name="Brzon O."/>
            <person name="Soukal P."/>
            <person name="Eme L."/>
            <person name="Dacks J.B."/>
            <person name="Karnkowska A."/>
            <person name="Elias M."/>
            <person name="Hampl V."/>
        </authorList>
    </citation>
    <scope>NUCLEOTIDE SEQUENCE [LARGE SCALE GENOMIC DNA]</scope>
    <source>
        <strain evidence="1">NAU3</strain>
        <tissue evidence="1">Gut</tissue>
    </source>
</reference>
<comment type="caution">
    <text evidence="1">The sequence shown here is derived from an EMBL/GenBank/DDBJ whole genome shotgun (WGS) entry which is preliminary data.</text>
</comment>
<dbReference type="EMBL" id="JARBJD010000037">
    <property type="protein sequence ID" value="KAK2958502.1"/>
    <property type="molecule type" value="Genomic_DNA"/>
</dbReference>
<dbReference type="InterPro" id="IPR047746">
    <property type="entry name" value="Dae2/Tae2-like"/>
</dbReference>
<organism evidence="1 2">
    <name type="scientific">Blattamonas nauphoetae</name>
    <dbReference type="NCBI Taxonomy" id="2049346"/>
    <lineage>
        <taxon>Eukaryota</taxon>
        <taxon>Metamonada</taxon>
        <taxon>Preaxostyla</taxon>
        <taxon>Oxymonadida</taxon>
        <taxon>Blattamonas</taxon>
    </lineage>
</organism>
<evidence type="ECO:0000313" key="1">
    <source>
        <dbReference type="EMBL" id="KAK2958502.1"/>
    </source>
</evidence>
<accession>A0ABQ9Y417</accession>
<proteinExistence type="predicted"/>
<protein>
    <recommendedName>
        <fullName evidence="3">BPSL0067 family protein</fullName>
    </recommendedName>
</protein>
<dbReference type="NCBIfam" id="NF033857">
    <property type="entry name" value="BPSL0067_fam"/>
    <property type="match status" value="1"/>
</dbReference>
<gene>
    <name evidence="1" type="ORF">BLNAU_6536</name>
</gene>
<sequence>MIGLILSLCASSRSDHYFNGGNLDAIVGKPLYGSGQCVALVQHFTNVGRTGLWREGTKITQSRYPRKGAAIATFFGGVYPSKPSGNHAAFFHSMTNSGMVVVDQWSSSGGVQKRTIRFTGKGGVNDASIYSTIA</sequence>
<name>A0ABQ9Y417_9EUKA</name>